<evidence type="ECO:0000313" key="15">
    <source>
        <dbReference type="Proteomes" id="UP000787472"/>
    </source>
</evidence>
<dbReference type="CDD" id="cd03221">
    <property type="entry name" value="ABCF_EF-3"/>
    <property type="match status" value="2"/>
</dbReference>
<dbReference type="GO" id="GO:0005737">
    <property type="term" value="C:cytoplasm"/>
    <property type="evidence" value="ECO:0007669"/>
    <property type="project" value="UniProtKB-SubCell"/>
</dbReference>
<evidence type="ECO:0000256" key="6">
    <source>
        <dbReference type="ARBA" id="ARBA00022840"/>
    </source>
</evidence>
<keyword evidence="1 11" id="KW-0963">Cytoplasm</keyword>
<dbReference type="FunFam" id="3.40.50.300:FF:000309">
    <property type="entry name" value="ABC transporter ATP-binding protein"/>
    <property type="match status" value="1"/>
</dbReference>
<comment type="function">
    <text evidence="11">Probably plays a role in ribosome assembly or function. May be involved in resolution of branched DNA intermediates that result from template switching in postreplication gaps. Binds DNA and has ATPase activity.</text>
</comment>
<dbReference type="EC" id="3.6.1.-" evidence="11"/>
<accession>A0A9E5JWB7</accession>
<dbReference type="PROSITE" id="PS50893">
    <property type="entry name" value="ABC_TRANSPORTER_2"/>
    <property type="match status" value="2"/>
</dbReference>
<keyword evidence="15" id="KW-1185">Reference proteome</keyword>
<dbReference type="SMART" id="SM00382">
    <property type="entry name" value="AAA"/>
    <property type="match status" value="2"/>
</dbReference>
<dbReference type="InterPro" id="IPR027417">
    <property type="entry name" value="P-loop_NTPase"/>
</dbReference>
<dbReference type="GO" id="GO:0043022">
    <property type="term" value="F:ribosome binding"/>
    <property type="evidence" value="ECO:0007669"/>
    <property type="project" value="UniProtKB-UniRule"/>
</dbReference>
<dbReference type="PANTHER" id="PTHR42855:SF1">
    <property type="entry name" value="ABC TRANSPORTER DOMAIN-CONTAINING PROTEIN"/>
    <property type="match status" value="1"/>
</dbReference>
<dbReference type="EMBL" id="JAAONZ010000009">
    <property type="protein sequence ID" value="NHO66469.1"/>
    <property type="molecule type" value="Genomic_DNA"/>
</dbReference>
<feature type="binding site" evidence="11">
    <location>
        <begin position="36"/>
        <end position="43"/>
    </location>
    <ligand>
        <name>ATP</name>
        <dbReference type="ChEBI" id="CHEBI:30616"/>
        <label>1</label>
    </ligand>
</feature>
<evidence type="ECO:0000256" key="4">
    <source>
        <dbReference type="ARBA" id="ARBA00022763"/>
    </source>
</evidence>
<sequence>MSLIELKNASLHYGTQVLLDGIDLSIEKGQRVCLIGRNGAGKSSLLKVLTGDVALDDGSVWRQPTLKIARLEQDLPEADELSVYDVVSSGLNEAGELLAEYHHILLRVEQGDEKALVELSRVQQAIDNQDAWSLQQRVETVISRLDLPMDKTMAELSGGWRRRVALAKALVIDPDLLLLDEPTNHLDVLAIEWLEKQVLDFRGAVVFITHDRSLLQSLATDIVELDRGHIRNWHGDYASFLEFREQQLLEEERHNALFDKRLAEEEVWIRQGIKARRTRNEGRVRALKAMRDERSERREKQGTARIEVNAGGLSGKLVAQLENVSQQFASGGKVVDRFTTTIIRGDRIGFIGPNGAGKSTLLKIILGQLTPTDGTVKCGTNLEVAYFDQLRDQLDLEKSAVDNVSEGRDSITIGDRSRHIISYLSDFLFTGDRARTPVKALSGGERNRVMLAKLFSKPSNLLVLDEPTNDLDVETLELLEEILGKYDGTILLVSHDRAFLDNVVTSTIAFEGNGAVREYVGGYDDWLRQGGKWGAASAQTGREPDADGGAQAEGASANTVSADALQEPASTTPQGSVEKKTKLSYKLQRELNTLPAEIESLEEAAGDLEAQMSAPDFFEQDREQVEKVVARLGEIQAELEIKYARWDELEAM</sequence>
<dbReference type="GO" id="GO:0003677">
    <property type="term" value="F:DNA binding"/>
    <property type="evidence" value="ECO:0007669"/>
    <property type="project" value="UniProtKB-UniRule"/>
</dbReference>
<keyword evidence="6 11" id="KW-0067">ATP-binding</keyword>
<dbReference type="Pfam" id="PF00005">
    <property type="entry name" value="ABC_tran"/>
    <property type="match status" value="2"/>
</dbReference>
<evidence type="ECO:0000256" key="5">
    <source>
        <dbReference type="ARBA" id="ARBA00022801"/>
    </source>
</evidence>
<evidence type="ECO:0000256" key="9">
    <source>
        <dbReference type="ARBA" id="ARBA00049360"/>
    </source>
</evidence>
<organism evidence="14 15">
    <name type="scientific">Pseudomaricurvus hydrocarbonicus</name>
    <dbReference type="NCBI Taxonomy" id="1470433"/>
    <lineage>
        <taxon>Bacteria</taxon>
        <taxon>Pseudomonadati</taxon>
        <taxon>Pseudomonadota</taxon>
        <taxon>Gammaproteobacteria</taxon>
        <taxon>Cellvibrionales</taxon>
        <taxon>Cellvibrionaceae</taxon>
        <taxon>Pseudomaricurvus</taxon>
    </lineage>
</organism>
<dbReference type="InterPro" id="IPR017871">
    <property type="entry name" value="ABC_transporter-like_CS"/>
</dbReference>
<dbReference type="AlphaFoldDB" id="A0A9E5JWB7"/>
<dbReference type="Gene3D" id="1.10.287.380">
    <property type="entry name" value="Valyl-tRNA synthetase, C-terminal domain"/>
    <property type="match status" value="1"/>
</dbReference>
<dbReference type="Pfam" id="PF16326">
    <property type="entry name" value="ABC_tran_CTD"/>
    <property type="match status" value="1"/>
</dbReference>
<keyword evidence="8 11" id="KW-0234">DNA repair</keyword>
<keyword evidence="7 11" id="KW-0238">DNA-binding</keyword>
<comment type="similarity">
    <text evidence="10 11">Belongs to the ABC transporter superfamily. ABCF family. Uup subfamily.</text>
</comment>
<keyword evidence="3 11" id="KW-0547">Nucleotide-binding</keyword>
<reference evidence="14" key="1">
    <citation type="submission" date="2020-03" db="EMBL/GenBank/DDBJ databases">
        <authorList>
            <person name="Guo F."/>
        </authorList>
    </citation>
    <scope>NUCLEOTIDE SEQUENCE</scope>
    <source>
        <strain evidence="14">JCM 30134</strain>
    </source>
</reference>
<feature type="domain" description="ABC transporter" evidence="13">
    <location>
        <begin position="319"/>
        <end position="538"/>
    </location>
</feature>
<dbReference type="FunFam" id="3.40.50.300:FF:000011">
    <property type="entry name" value="Putative ABC transporter ATP-binding component"/>
    <property type="match status" value="1"/>
</dbReference>
<keyword evidence="4 11" id="KW-0227">DNA damage</keyword>
<comment type="caution">
    <text evidence="14">The sequence shown here is derived from an EMBL/GenBank/DDBJ whole genome shotgun (WGS) entry which is preliminary data.</text>
</comment>
<evidence type="ECO:0000256" key="11">
    <source>
        <dbReference type="HAMAP-Rule" id="MF_00848"/>
    </source>
</evidence>
<dbReference type="GO" id="GO:0016887">
    <property type="term" value="F:ATP hydrolysis activity"/>
    <property type="evidence" value="ECO:0007669"/>
    <property type="project" value="UniProtKB-UniRule"/>
</dbReference>
<dbReference type="SUPFAM" id="SSF52540">
    <property type="entry name" value="P-loop containing nucleoside triphosphate hydrolases"/>
    <property type="match status" value="2"/>
</dbReference>
<comment type="catalytic activity">
    <reaction evidence="9 11">
        <text>ATP + H2O = ADP + phosphate + H(+)</text>
        <dbReference type="Rhea" id="RHEA:13065"/>
        <dbReference type="ChEBI" id="CHEBI:15377"/>
        <dbReference type="ChEBI" id="CHEBI:15378"/>
        <dbReference type="ChEBI" id="CHEBI:30616"/>
        <dbReference type="ChEBI" id="CHEBI:43474"/>
        <dbReference type="ChEBI" id="CHEBI:456216"/>
    </reaction>
</comment>
<feature type="region of interest" description="Disordered" evidence="12">
    <location>
        <begin position="534"/>
        <end position="578"/>
    </location>
</feature>
<dbReference type="PANTHER" id="PTHR42855">
    <property type="entry name" value="ABC TRANSPORTER ATP-BINDING SUBUNIT"/>
    <property type="match status" value="1"/>
</dbReference>
<dbReference type="InterPro" id="IPR003593">
    <property type="entry name" value="AAA+_ATPase"/>
</dbReference>
<dbReference type="Proteomes" id="UP000787472">
    <property type="component" value="Unassembled WGS sequence"/>
</dbReference>
<keyword evidence="5 11" id="KW-0378">Hydrolase</keyword>
<evidence type="ECO:0000259" key="13">
    <source>
        <dbReference type="PROSITE" id="PS50893"/>
    </source>
</evidence>
<dbReference type="InterPro" id="IPR032524">
    <property type="entry name" value="ABC_tran_C"/>
</dbReference>
<comment type="subcellular location">
    <subcellularLocation>
        <location evidence="11">Cytoplasm</location>
    </subcellularLocation>
    <text evidence="11">Associates with ribosomes.</text>
</comment>
<dbReference type="InterPro" id="IPR043686">
    <property type="entry name" value="Uup"/>
</dbReference>
<dbReference type="RefSeq" id="WP_167187315.1">
    <property type="nucleotide sequence ID" value="NZ_JAAONZ010000009.1"/>
</dbReference>
<evidence type="ECO:0000256" key="1">
    <source>
        <dbReference type="ARBA" id="ARBA00022490"/>
    </source>
</evidence>
<dbReference type="Gene3D" id="3.40.50.300">
    <property type="entry name" value="P-loop containing nucleotide triphosphate hydrolases"/>
    <property type="match status" value="2"/>
</dbReference>
<name>A0A9E5JWB7_9GAMM</name>
<dbReference type="Pfam" id="PF12848">
    <property type="entry name" value="ABC_tran_Xtn"/>
    <property type="match status" value="1"/>
</dbReference>
<evidence type="ECO:0000256" key="8">
    <source>
        <dbReference type="ARBA" id="ARBA00023204"/>
    </source>
</evidence>
<dbReference type="InterPro" id="IPR037118">
    <property type="entry name" value="Val-tRNA_synth_C_sf"/>
</dbReference>
<feature type="domain" description="ABC transporter" evidence="13">
    <location>
        <begin position="4"/>
        <end position="252"/>
    </location>
</feature>
<dbReference type="PROSITE" id="PS00211">
    <property type="entry name" value="ABC_TRANSPORTER_1"/>
    <property type="match status" value="2"/>
</dbReference>
<evidence type="ECO:0000256" key="2">
    <source>
        <dbReference type="ARBA" id="ARBA00022737"/>
    </source>
</evidence>
<evidence type="ECO:0000313" key="14">
    <source>
        <dbReference type="EMBL" id="NHO66469.1"/>
    </source>
</evidence>
<dbReference type="InterPro" id="IPR032781">
    <property type="entry name" value="ABC_tran_Xtn"/>
</dbReference>
<dbReference type="InterPro" id="IPR003439">
    <property type="entry name" value="ABC_transporter-like_ATP-bd"/>
</dbReference>
<evidence type="ECO:0000256" key="12">
    <source>
        <dbReference type="SAM" id="MobiDB-lite"/>
    </source>
</evidence>
<dbReference type="HAMAP" id="MF_00848">
    <property type="entry name" value="Uup"/>
    <property type="match status" value="1"/>
</dbReference>
<proteinExistence type="inferred from homology"/>
<evidence type="ECO:0000256" key="7">
    <source>
        <dbReference type="ARBA" id="ARBA00023125"/>
    </source>
</evidence>
<dbReference type="GO" id="GO:0006281">
    <property type="term" value="P:DNA repair"/>
    <property type="evidence" value="ECO:0007669"/>
    <property type="project" value="UniProtKB-KW"/>
</dbReference>
<keyword evidence="2 11" id="KW-0677">Repeat</keyword>
<feature type="binding site" evidence="11">
    <location>
        <begin position="352"/>
        <end position="359"/>
    </location>
    <ligand>
        <name>ATP</name>
        <dbReference type="ChEBI" id="CHEBI:30616"/>
        <label>2</label>
    </ligand>
</feature>
<protein>
    <recommendedName>
        <fullName evidence="11">ATP-binding protein Uup</fullName>
        <ecNumber evidence="11">3.6.1.-</ecNumber>
    </recommendedName>
</protein>
<evidence type="ECO:0000256" key="3">
    <source>
        <dbReference type="ARBA" id="ARBA00022741"/>
    </source>
</evidence>
<dbReference type="GO" id="GO:0005524">
    <property type="term" value="F:ATP binding"/>
    <property type="evidence" value="ECO:0007669"/>
    <property type="project" value="UniProtKB-UniRule"/>
</dbReference>
<gene>
    <name evidence="11" type="primary">uup</name>
    <name evidence="14" type="ORF">G8770_13050</name>
</gene>
<evidence type="ECO:0000256" key="10">
    <source>
        <dbReference type="ARBA" id="ARBA00061478"/>
    </source>
</evidence>
<dbReference type="InterPro" id="IPR051309">
    <property type="entry name" value="ABCF_ATPase"/>
</dbReference>